<dbReference type="Gene3D" id="3.20.20.140">
    <property type="entry name" value="Metal-dependent hydrolases"/>
    <property type="match status" value="1"/>
</dbReference>
<gene>
    <name evidence="1" type="ORF">SAMN02983003_3701</name>
</gene>
<dbReference type="GO" id="GO:0070573">
    <property type="term" value="F:metallodipeptidase activity"/>
    <property type="evidence" value="ECO:0007669"/>
    <property type="project" value="InterPro"/>
</dbReference>
<dbReference type="InterPro" id="IPR032466">
    <property type="entry name" value="Metal_Hydrolase"/>
</dbReference>
<dbReference type="Pfam" id="PF01244">
    <property type="entry name" value="Peptidase_M19"/>
    <property type="match status" value="1"/>
</dbReference>
<dbReference type="EMBL" id="FPKU01000003">
    <property type="protein sequence ID" value="SFZ86519.1"/>
    <property type="molecule type" value="Genomic_DNA"/>
</dbReference>
<accession>A0A1K2I2P8</accession>
<dbReference type="STRING" id="665118.SAMN02983003_3701"/>
<dbReference type="Proteomes" id="UP000183447">
    <property type="component" value="Unassembled WGS sequence"/>
</dbReference>
<dbReference type="SUPFAM" id="SSF51556">
    <property type="entry name" value="Metallo-dependent hydrolases"/>
    <property type="match status" value="1"/>
</dbReference>
<evidence type="ECO:0000313" key="1">
    <source>
        <dbReference type="EMBL" id="SFZ86519.1"/>
    </source>
</evidence>
<keyword evidence="2" id="KW-1185">Reference proteome</keyword>
<dbReference type="PROSITE" id="PS51365">
    <property type="entry name" value="RENAL_DIPEPTIDASE_2"/>
    <property type="match status" value="1"/>
</dbReference>
<dbReference type="AlphaFoldDB" id="A0A1K2I2P8"/>
<name>A0A1K2I2P8_9HYPH</name>
<dbReference type="GO" id="GO:0006508">
    <property type="term" value="P:proteolysis"/>
    <property type="evidence" value="ECO:0007669"/>
    <property type="project" value="InterPro"/>
</dbReference>
<organism evidence="1 2">
    <name type="scientific">Devosia enhydra</name>
    <dbReference type="NCBI Taxonomy" id="665118"/>
    <lineage>
        <taxon>Bacteria</taxon>
        <taxon>Pseudomonadati</taxon>
        <taxon>Pseudomonadota</taxon>
        <taxon>Alphaproteobacteria</taxon>
        <taxon>Hyphomicrobiales</taxon>
        <taxon>Devosiaceae</taxon>
        <taxon>Devosia</taxon>
    </lineage>
</organism>
<dbReference type="PANTHER" id="PTHR10443:SF12">
    <property type="entry name" value="DIPEPTIDASE"/>
    <property type="match status" value="1"/>
</dbReference>
<sequence length="342" mass="37663">MLDTTTLSASEQAHIEKLHAEAIVIDGSIVVELGENHFTRYKSGGVTAVNHTVTGPYSDLYTSFLELNRASRWIEANTDKVLLARTVADIHEAKRSGREAIIFGPQNVEMIGFELGLLGTFYDLGCRIMQLTYQRQNFIGSGCGEKTDDGLSNYGRQFIKEMNQLGIVVDVSHCGQRTTVEAMEASDKPIMITHSFCASLSPHIRAKTDDTIRELGKHGGVMGITGLSPYLYYPDKPTTQPDIARLVEHIDKIVELAGIDSVAIGLDFDETYSPEKRAAAAARHGALLGNWPWGERRCKTLNDAAEFPNITTGLVKRGYSDDDIKKILGGNWLRVMAASWKA</sequence>
<protein>
    <submittedName>
        <fullName evidence="1">Membrane dipeptidase</fullName>
    </submittedName>
</protein>
<dbReference type="OrthoDB" id="9804920at2"/>
<evidence type="ECO:0000313" key="2">
    <source>
        <dbReference type="Proteomes" id="UP000183447"/>
    </source>
</evidence>
<dbReference type="PANTHER" id="PTHR10443">
    <property type="entry name" value="MICROSOMAL DIPEPTIDASE"/>
    <property type="match status" value="1"/>
</dbReference>
<dbReference type="InterPro" id="IPR008257">
    <property type="entry name" value="Pept_M19"/>
</dbReference>
<proteinExistence type="predicted"/>
<reference evidence="1 2" key="1">
    <citation type="submission" date="2016-11" db="EMBL/GenBank/DDBJ databases">
        <authorList>
            <person name="Jaros S."/>
            <person name="Januszkiewicz K."/>
            <person name="Wedrychowicz H."/>
        </authorList>
    </citation>
    <scope>NUCLEOTIDE SEQUENCE [LARGE SCALE GENOMIC DNA]</scope>
    <source>
        <strain evidence="1 2">ATCC 23634</strain>
    </source>
</reference>
<dbReference type="RefSeq" id="WP_072346128.1">
    <property type="nucleotide sequence ID" value="NZ_FPKU01000003.1"/>
</dbReference>